<evidence type="ECO:0000256" key="1">
    <source>
        <dbReference type="SAM" id="Coils"/>
    </source>
</evidence>
<dbReference type="InterPro" id="IPR048337">
    <property type="entry name" value="FAM50A/XAP5_C"/>
</dbReference>
<dbReference type="GO" id="GO:0005634">
    <property type="term" value="C:nucleus"/>
    <property type="evidence" value="ECO:0007669"/>
    <property type="project" value="InterPro"/>
</dbReference>
<accession>A0A427YQE4</accession>
<feature type="region of interest" description="Disordered" evidence="2">
    <location>
        <begin position="1"/>
        <end position="32"/>
    </location>
</feature>
<dbReference type="PANTHER" id="PTHR12722:SF0">
    <property type="entry name" value="PROTEIN FAM50A"/>
    <property type="match status" value="1"/>
</dbReference>
<comment type="caution">
    <text evidence="4">The sequence shown here is derived from an EMBL/GenBank/DDBJ whole genome shotgun (WGS) entry which is preliminary data.</text>
</comment>
<dbReference type="EMBL" id="RSCD01000004">
    <property type="protein sequence ID" value="RSH93285.1"/>
    <property type="molecule type" value="Genomic_DNA"/>
</dbReference>
<dbReference type="InterPro" id="IPR007005">
    <property type="entry name" value="XAP5"/>
</dbReference>
<protein>
    <recommendedName>
        <fullName evidence="3">FAM50A/XAP5 C-terminal domain-containing protein</fullName>
    </recommendedName>
</protein>
<proteinExistence type="predicted"/>
<feature type="domain" description="FAM50A/XAP5 C-terminal" evidence="3">
    <location>
        <begin position="173"/>
        <end position="308"/>
    </location>
</feature>
<keyword evidence="1" id="KW-0175">Coiled coil</keyword>
<sequence length="311" mass="36499">MSNAQLPDGPSKHVVLAKQREREAAEHQRQREAIIRDSQKDHTAARFIGMSENLDERLKKSTVGLVTLSDFQKTKEDLEEQQRQLAAQTKAKQSRVCPSPRRVFADRTEHWQARKARTEVKKGAWCWRKARLSKNPDVDTSFLPDRRREEQERVERETLRKEWLAEQERIKAETIEITYSFWDGSGHRKSVECKKGDDIAAFLGKCRMQFPELRGTSVENLMYIKEDLIVPHHYTFYDFIINKARGKSGPLFNFDVHDDVRMVNDASVEKDESHAGKVVERSWYNRFKHIFPASRWEVYDPDKDYGAYRIA</sequence>
<feature type="compositionally biased region" description="Basic and acidic residues" evidence="2">
    <location>
        <begin position="18"/>
        <end position="32"/>
    </location>
</feature>
<gene>
    <name evidence="4" type="ORF">EHS25_007639</name>
</gene>
<keyword evidence="5" id="KW-1185">Reference proteome</keyword>
<dbReference type="OrthoDB" id="1562195at2759"/>
<dbReference type="GO" id="GO:0006325">
    <property type="term" value="P:chromatin organization"/>
    <property type="evidence" value="ECO:0007669"/>
    <property type="project" value="TreeGrafter"/>
</dbReference>
<evidence type="ECO:0000313" key="5">
    <source>
        <dbReference type="Proteomes" id="UP000279259"/>
    </source>
</evidence>
<dbReference type="Proteomes" id="UP000279259">
    <property type="component" value="Unassembled WGS sequence"/>
</dbReference>
<name>A0A427YQE4_9TREE</name>
<evidence type="ECO:0000259" key="3">
    <source>
        <dbReference type="Pfam" id="PF04921"/>
    </source>
</evidence>
<reference evidence="4 5" key="1">
    <citation type="submission" date="2018-11" db="EMBL/GenBank/DDBJ databases">
        <title>Genome sequence of Saitozyma podzolica DSM 27192.</title>
        <authorList>
            <person name="Aliyu H."/>
            <person name="Gorte O."/>
            <person name="Ochsenreither K."/>
        </authorList>
    </citation>
    <scope>NUCLEOTIDE SEQUENCE [LARGE SCALE GENOMIC DNA]</scope>
    <source>
        <strain evidence="4 5">DSM 27192</strain>
    </source>
</reference>
<dbReference type="STRING" id="1890683.A0A427YQE4"/>
<dbReference type="PANTHER" id="PTHR12722">
    <property type="entry name" value="XAP-5 PROTEIN-RELATED"/>
    <property type="match status" value="1"/>
</dbReference>
<organism evidence="4 5">
    <name type="scientific">Saitozyma podzolica</name>
    <dbReference type="NCBI Taxonomy" id="1890683"/>
    <lineage>
        <taxon>Eukaryota</taxon>
        <taxon>Fungi</taxon>
        <taxon>Dikarya</taxon>
        <taxon>Basidiomycota</taxon>
        <taxon>Agaricomycotina</taxon>
        <taxon>Tremellomycetes</taxon>
        <taxon>Tremellales</taxon>
        <taxon>Trimorphomycetaceae</taxon>
        <taxon>Saitozyma</taxon>
    </lineage>
</organism>
<dbReference type="AlphaFoldDB" id="A0A427YQE4"/>
<feature type="coiled-coil region" evidence="1">
    <location>
        <begin position="68"/>
        <end position="95"/>
    </location>
</feature>
<dbReference type="Pfam" id="PF04921">
    <property type="entry name" value="XAP5"/>
    <property type="match status" value="1"/>
</dbReference>
<evidence type="ECO:0000256" key="2">
    <source>
        <dbReference type="SAM" id="MobiDB-lite"/>
    </source>
</evidence>
<evidence type="ECO:0000313" key="4">
    <source>
        <dbReference type="EMBL" id="RSH93285.1"/>
    </source>
</evidence>